<proteinExistence type="predicted"/>
<reference evidence="2" key="1">
    <citation type="journal article" date="2016" name="Nat. Genet.">
        <title>A high-quality carrot genome assembly provides new insights into carotenoid accumulation and asterid genome evolution.</title>
        <authorList>
            <person name="Iorizzo M."/>
            <person name="Ellison S."/>
            <person name="Senalik D."/>
            <person name="Zeng P."/>
            <person name="Satapoomin P."/>
            <person name="Huang J."/>
            <person name="Bowman M."/>
            <person name="Iovene M."/>
            <person name="Sanseverino W."/>
            <person name="Cavagnaro P."/>
            <person name="Yildiz M."/>
            <person name="Macko-Podgorni A."/>
            <person name="Moranska E."/>
            <person name="Grzebelus E."/>
            <person name="Grzebelus D."/>
            <person name="Ashrafi H."/>
            <person name="Zheng Z."/>
            <person name="Cheng S."/>
            <person name="Spooner D."/>
            <person name="Van Deynze A."/>
            <person name="Simon P."/>
        </authorList>
    </citation>
    <scope>NUCLEOTIDE SEQUENCE</scope>
    <source>
        <tissue evidence="2">Leaf</tissue>
    </source>
</reference>
<feature type="transmembrane region" description="Helical" evidence="1">
    <location>
        <begin position="99"/>
        <end position="118"/>
    </location>
</feature>
<keyword evidence="3" id="KW-1185">Reference proteome</keyword>
<evidence type="ECO:0000313" key="3">
    <source>
        <dbReference type="Proteomes" id="UP000077755"/>
    </source>
</evidence>
<name>A0AAF0W5C7_DAUCS</name>
<sequence length="119" mass="13098">MNSISPIHGTCKTLNASISSPTTLLAVIDTYIVRGSDNYSNSYISRSVCGESESKGSNISTSTNGSIIIESSNDLDITQKYRHLWVQCENCYGLNYKKISIFMISYSIHVLFAIILCVS</sequence>
<reference evidence="2" key="2">
    <citation type="submission" date="2022-03" db="EMBL/GenBank/DDBJ databases">
        <title>Draft title - Genomic analysis of global carrot germplasm unveils the trajectory of domestication and the origin of high carotenoid orange carrot.</title>
        <authorList>
            <person name="Iorizzo M."/>
            <person name="Ellison S."/>
            <person name="Senalik D."/>
            <person name="Macko-Podgorni A."/>
            <person name="Grzebelus D."/>
            <person name="Bostan H."/>
            <person name="Rolling W."/>
            <person name="Curaba J."/>
            <person name="Simon P."/>
        </authorList>
    </citation>
    <scope>NUCLEOTIDE SEQUENCE</scope>
    <source>
        <tissue evidence="2">Leaf</tissue>
    </source>
</reference>
<keyword evidence="1" id="KW-1133">Transmembrane helix</keyword>
<dbReference type="AlphaFoldDB" id="A0AAF0W5C7"/>
<accession>A0AAF0W5C7</accession>
<dbReference type="EMBL" id="CP093343">
    <property type="protein sequence ID" value="WOG82421.1"/>
    <property type="molecule type" value="Genomic_DNA"/>
</dbReference>
<keyword evidence="1" id="KW-0812">Transmembrane</keyword>
<protein>
    <submittedName>
        <fullName evidence="2">Uncharacterized protein</fullName>
    </submittedName>
</protein>
<dbReference type="Proteomes" id="UP000077755">
    <property type="component" value="Chromosome 1"/>
</dbReference>
<gene>
    <name evidence="2" type="ORF">DCAR_0101585</name>
</gene>
<organism evidence="2 3">
    <name type="scientific">Daucus carota subsp. sativus</name>
    <name type="common">Carrot</name>
    <dbReference type="NCBI Taxonomy" id="79200"/>
    <lineage>
        <taxon>Eukaryota</taxon>
        <taxon>Viridiplantae</taxon>
        <taxon>Streptophyta</taxon>
        <taxon>Embryophyta</taxon>
        <taxon>Tracheophyta</taxon>
        <taxon>Spermatophyta</taxon>
        <taxon>Magnoliopsida</taxon>
        <taxon>eudicotyledons</taxon>
        <taxon>Gunneridae</taxon>
        <taxon>Pentapetalae</taxon>
        <taxon>asterids</taxon>
        <taxon>campanulids</taxon>
        <taxon>Apiales</taxon>
        <taxon>Apiaceae</taxon>
        <taxon>Apioideae</taxon>
        <taxon>Scandiceae</taxon>
        <taxon>Daucinae</taxon>
        <taxon>Daucus</taxon>
        <taxon>Daucus sect. Daucus</taxon>
    </lineage>
</organism>
<evidence type="ECO:0000313" key="2">
    <source>
        <dbReference type="EMBL" id="WOG82421.1"/>
    </source>
</evidence>
<keyword evidence="1" id="KW-0472">Membrane</keyword>
<evidence type="ECO:0000256" key="1">
    <source>
        <dbReference type="SAM" id="Phobius"/>
    </source>
</evidence>